<proteinExistence type="predicted"/>
<evidence type="ECO:0008006" key="4">
    <source>
        <dbReference type="Google" id="ProtNLM"/>
    </source>
</evidence>
<dbReference type="RefSeq" id="WP_214158526.1">
    <property type="nucleotide sequence ID" value="NZ_JAHBAY010000011.1"/>
</dbReference>
<name>A0ABS5TM50_9ACTN</name>
<evidence type="ECO:0000313" key="2">
    <source>
        <dbReference type="EMBL" id="MBT0772161.1"/>
    </source>
</evidence>
<keyword evidence="3" id="KW-1185">Reference proteome</keyword>
<feature type="region of interest" description="Disordered" evidence="1">
    <location>
        <begin position="86"/>
        <end position="130"/>
    </location>
</feature>
<protein>
    <recommendedName>
        <fullName evidence="4">SWIM-type domain-containing protein</fullName>
    </recommendedName>
</protein>
<gene>
    <name evidence="2" type="ORF">KIH74_24670</name>
</gene>
<organism evidence="2 3">
    <name type="scientific">Kineosporia corallincola</name>
    <dbReference type="NCBI Taxonomy" id="2835133"/>
    <lineage>
        <taxon>Bacteria</taxon>
        <taxon>Bacillati</taxon>
        <taxon>Actinomycetota</taxon>
        <taxon>Actinomycetes</taxon>
        <taxon>Kineosporiales</taxon>
        <taxon>Kineosporiaceae</taxon>
        <taxon>Kineosporia</taxon>
    </lineage>
</organism>
<sequence>MNLPPADPLLVAQTLEALPARLRQRLDATVSGASGWIHADGVVDVGGAHVTLTPENGALRQAENVRCDCLLAPACLHRAGVLSVAPVAGSGPDDARGGAPGGTRGGELDGQPGDRPDGESGGSGGSEKVFPAADSMIRDPSGDVAEDPWKPAEKAAAQALWRAAAQVLEAGLAGAGVAVQGRLLAGVHQARLRTLHRLAAAATRVVTGIRQARSDAAAFSLPQLTADLLEVLSVAHAVISGTGRPEEWRGTARTVYAPVGGLRLAGLCLEPVISSAGYAGAVVWLTDAEGRLWSVSDVKPGGPERVPSSAASPVAIGETGLSHRNLSRAGLIMASATANPDGRLGAGQAVRAVRAAGVAWTEPQLLGRFGRIGGHLHGNNREPRLLALTVCGSDRDAVLAVDPAGEGVRLVVPGGGHRQIQRDNLRLIAARPGLRMLAVARPLPGEEGGAHRFLGLPGTLELIAVGGGDLRLPAVMQGRVDVGFDRLSARFLRPSGPAPQFPQAAEVTDPLAAYRRRLERVVSGGRRTLSVPGVPRQVRSEAALLRREQLGTAAMLLEALLDAAQPATHDVFGRLTGDSSTTLARAWLTAGAYQRELLSAPY</sequence>
<evidence type="ECO:0000313" key="3">
    <source>
        <dbReference type="Proteomes" id="UP001197247"/>
    </source>
</evidence>
<dbReference type="Proteomes" id="UP001197247">
    <property type="component" value="Unassembled WGS sequence"/>
</dbReference>
<reference evidence="2 3" key="1">
    <citation type="submission" date="2021-05" db="EMBL/GenBank/DDBJ databases">
        <title>Kineosporia and Streptomyces sp. nov. two new marine actinobacteria isolated from Coral.</title>
        <authorList>
            <person name="Buangrab K."/>
            <person name="Sutthacheep M."/>
            <person name="Yeemin T."/>
            <person name="Harunari E."/>
            <person name="Igarashi Y."/>
            <person name="Kanchanasin P."/>
            <person name="Tanasupawat S."/>
            <person name="Phongsopitanun W."/>
        </authorList>
    </citation>
    <scope>NUCLEOTIDE SEQUENCE [LARGE SCALE GENOMIC DNA]</scope>
    <source>
        <strain evidence="2 3">J2-2</strain>
    </source>
</reference>
<comment type="caution">
    <text evidence="2">The sequence shown here is derived from an EMBL/GenBank/DDBJ whole genome shotgun (WGS) entry which is preliminary data.</text>
</comment>
<dbReference type="EMBL" id="JAHBAY010000011">
    <property type="protein sequence ID" value="MBT0772161.1"/>
    <property type="molecule type" value="Genomic_DNA"/>
</dbReference>
<accession>A0ABS5TM50</accession>
<evidence type="ECO:0000256" key="1">
    <source>
        <dbReference type="SAM" id="MobiDB-lite"/>
    </source>
</evidence>